<organism evidence="2 3">
    <name type="scientific">Chloropicon roscoffensis</name>
    <dbReference type="NCBI Taxonomy" id="1461544"/>
    <lineage>
        <taxon>Eukaryota</taxon>
        <taxon>Viridiplantae</taxon>
        <taxon>Chlorophyta</taxon>
        <taxon>Chloropicophyceae</taxon>
        <taxon>Chloropicales</taxon>
        <taxon>Chloropicaceae</taxon>
        <taxon>Chloropicon</taxon>
    </lineage>
</organism>
<dbReference type="AlphaFoldDB" id="A0AAX4P5L6"/>
<evidence type="ECO:0000313" key="2">
    <source>
        <dbReference type="EMBL" id="WZN61376.1"/>
    </source>
</evidence>
<keyword evidence="3" id="KW-1185">Reference proteome</keyword>
<dbReference type="Proteomes" id="UP001472866">
    <property type="component" value="Chromosome 04"/>
</dbReference>
<gene>
    <name evidence="2" type="ORF">HKI87_04g29110</name>
</gene>
<dbReference type="EMBL" id="CP151504">
    <property type="protein sequence ID" value="WZN61376.1"/>
    <property type="molecule type" value="Genomic_DNA"/>
</dbReference>
<name>A0AAX4P5L6_9CHLO</name>
<feature type="compositionally biased region" description="Basic and acidic residues" evidence="1">
    <location>
        <begin position="195"/>
        <end position="204"/>
    </location>
</feature>
<evidence type="ECO:0000256" key="1">
    <source>
        <dbReference type="SAM" id="MobiDB-lite"/>
    </source>
</evidence>
<feature type="compositionally biased region" description="Basic residues" evidence="1">
    <location>
        <begin position="282"/>
        <end position="291"/>
    </location>
</feature>
<feature type="region of interest" description="Disordered" evidence="1">
    <location>
        <begin position="185"/>
        <end position="245"/>
    </location>
</feature>
<feature type="compositionally biased region" description="Basic and acidic residues" evidence="1">
    <location>
        <begin position="215"/>
        <end position="227"/>
    </location>
</feature>
<feature type="region of interest" description="Disordered" evidence="1">
    <location>
        <begin position="53"/>
        <end position="167"/>
    </location>
</feature>
<feature type="compositionally biased region" description="Basic and acidic residues" evidence="1">
    <location>
        <begin position="158"/>
        <end position="167"/>
    </location>
</feature>
<accession>A0AAX4P5L6</accession>
<proteinExistence type="predicted"/>
<feature type="region of interest" description="Disordered" evidence="1">
    <location>
        <begin position="257"/>
        <end position="337"/>
    </location>
</feature>
<reference evidence="2 3" key="1">
    <citation type="submission" date="2024-03" db="EMBL/GenBank/DDBJ databases">
        <title>Complete genome sequence of the green alga Chloropicon roscoffensis RCC1871.</title>
        <authorList>
            <person name="Lemieux C."/>
            <person name="Pombert J.-F."/>
            <person name="Otis C."/>
            <person name="Turmel M."/>
        </authorList>
    </citation>
    <scope>NUCLEOTIDE SEQUENCE [LARGE SCALE GENOMIC DNA]</scope>
    <source>
        <strain evidence="2 3">RCC1871</strain>
    </source>
</reference>
<evidence type="ECO:0000313" key="3">
    <source>
        <dbReference type="Proteomes" id="UP001472866"/>
    </source>
</evidence>
<feature type="compositionally biased region" description="Polar residues" evidence="1">
    <location>
        <begin position="134"/>
        <end position="157"/>
    </location>
</feature>
<feature type="compositionally biased region" description="Gly residues" evidence="1">
    <location>
        <begin position="229"/>
        <end position="239"/>
    </location>
</feature>
<protein>
    <submittedName>
        <fullName evidence="2">Uncharacterized protein</fullName>
    </submittedName>
</protein>
<feature type="compositionally biased region" description="Basic and acidic residues" evidence="1">
    <location>
        <begin position="292"/>
        <end position="322"/>
    </location>
</feature>
<sequence>MNHLEGAQSRYFDIARQLLQDKLCDSDTLDEQLNKILDSADGLAGPIKELIQQTEGGSRSEAYDQLSPQAFPSLRKGDEDCRGGAAAEREEPETLPEFARSRGYTNHAMATPRSTESSPGSMEALLAEQGYVTPENQKMESNVSDGDHSPASSISARSQEDSPKIPEDIEIAMRRKEMERFMKRVALKHKAMSPETRERIEKNRRNSVLGTGVTPRKEVGKSTKDFMGKGQGATPGSGKGAAFASSKRNDLFKVDDATGAHNRHGRRGSIMDVLDPGGKSKQGSRGKIRRKSCIDMSKEVAHKEKKELQKAKTKGWELDGKTPNRRASISVFKPLSS</sequence>